<proteinExistence type="predicted"/>
<comment type="caution">
    <text evidence="1">The sequence shown here is derived from an EMBL/GenBank/DDBJ whole genome shotgun (WGS) entry which is preliminary data.</text>
</comment>
<dbReference type="OrthoDB" id="913984at2759"/>
<dbReference type="PANTHER" id="PTHR47481">
    <property type="match status" value="1"/>
</dbReference>
<dbReference type="Proteomes" id="UP000237105">
    <property type="component" value="Unassembled WGS sequence"/>
</dbReference>
<name>A0A2P5CEQ1_PARAD</name>
<gene>
    <name evidence="1" type="ORF">PanWU01x14_158690</name>
</gene>
<dbReference type="EMBL" id="JXTB01000139">
    <property type="protein sequence ID" value="PON59511.1"/>
    <property type="molecule type" value="Genomic_DNA"/>
</dbReference>
<dbReference type="PANTHER" id="PTHR47481:SF9">
    <property type="entry name" value="RETROTRANSPOSON GAG DOMAIN-CONTAINING PROTEIN"/>
    <property type="match status" value="1"/>
</dbReference>
<sequence>MNQKFIFRSLYLLWYQEPFSNEFDPKPSFFFPFRTMASESSTTSVVTVPTISSPSLITINTAAQLPVKLTKFNYFSWKAQFTALFFGLDLLDYLDGTFSSPPPTVIQNDTTITNLTHLPWHCQDQLILHAILASLSDSVIPLVSSAKSSHEAWTHLSCLYAKRSTTHMIYLKDKLTMITRGSLSVTDFLVSIKQITDELTALGDPPTDADLLIYVTRGLGPTYNVLITAMRTRDSVVPFDELFDKIIDHEISSFTMKNKIQIPHHPLQI</sequence>
<accession>A0A2P5CEQ1</accession>
<dbReference type="STRING" id="3476.A0A2P5CEQ1"/>
<keyword evidence="2" id="KW-1185">Reference proteome</keyword>
<dbReference type="Pfam" id="PF14223">
    <property type="entry name" value="Retrotran_gag_2"/>
    <property type="match status" value="1"/>
</dbReference>
<evidence type="ECO:0000313" key="2">
    <source>
        <dbReference type="Proteomes" id="UP000237105"/>
    </source>
</evidence>
<dbReference type="AlphaFoldDB" id="A0A2P5CEQ1"/>
<evidence type="ECO:0000313" key="1">
    <source>
        <dbReference type="EMBL" id="PON59511.1"/>
    </source>
</evidence>
<organism evidence="1 2">
    <name type="scientific">Parasponia andersonii</name>
    <name type="common">Sponia andersonii</name>
    <dbReference type="NCBI Taxonomy" id="3476"/>
    <lineage>
        <taxon>Eukaryota</taxon>
        <taxon>Viridiplantae</taxon>
        <taxon>Streptophyta</taxon>
        <taxon>Embryophyta</taxon>
        <taxon>Tracheophyta</taxon>
        <taxon>Spermatophyta</taxon>
        <taxon>Magnoliopsida</taxon>
        <taxon>eudicotyledons</taxon>
        <taxon>Gunneridae</taxon>
        <taxon>Pentapetalae</taxon>
        <taxon>rosids</taxon>
        <taxon>fabids</taxon>
        <taxon>Rosales</taxon>
        <taxon>Cannabaceae</taxon>
        <taxon>Parasponia</taxon>
    </lineage>
</organism>
<evidence type="ECO:0008006" key="3">
    <source>
        <dbReference type="Google" id="ProtNLM"/>
    </source>
</evidence>
<reference evidence="2" key="1">
    <citation type="submission" date="2016-06" db="EMBL/GenBank/DDBJ databases">
        <title>Parallel loss of symbiosis genes in relatives of nitrogen-fixing non-legume Parasponia.</title>
        <authorList>
            <person name="Van Velzen R."/>
            <person name="Holmer R."/>
            <person name="Bu F."/>
            <person name="Rutten L."/>
            <person name="Van Zeijl A."/>
            <person name="Liu W."/>
            <person name="Santuari L."/>
            <person name="Cao Q."/>
            <person name="Sharma T."/>
            <person name="Shen D."/>
            <person name="Roswanjaya Y."/>
            <person name="Wardhani T."/>
            <person name="Kalhor M.S."/>
            <person name="Jansen J."/>
            <person name="Van den Hoogen J."/>
            <person name="Gungor B."/>
            <person name="Hartog M."/>
            <person name="Hontelez J."/>
            <person name="Verver J."/>
            <person name="Yang W.-C."/>
            <person name="Schijlen E."/>
            <person name="Repin R."/>
            <person name="Schilthuizen M."/>
            <person name="Schranz E."/>
            <person name="Heidstra R."/>
            <person name="Miyata K."/>
            <person name="Fedorova E."/>
            <person name="Kohlen W."/>
            <person name="Bisseling T."/>
            <person name="Smit S."/>
            <person name="Geurts R."/>
        </authorList>
    </citation>
    <scope>NUCLEOTIDE SEQUENCE [LARGE SCALE GENOMIC DNA]</scope>
    <source>
        <strain evidence="2">cv. WU1-14</strain>
    </source>
</reference>
<protein>
    <recommendedName>
        <fullName evidence="3">Gag-polypeptide of LTR copia-type</fullName>
    </recommendedName>
</protein>